<dbReference type="GO" id="GO:0008270">
    <property type="term" value="F:zinc ion binding"/>
    <property type="evidence" value="ECO:0007669"/>
    <property type="project" value="InterPro"/>
</dbReference>
<evidence type="ECO:0000313" key="11">
    <source>
        <dbReference type="Proteomes" id="UP000522688"/>
    </source>
</evidence>
<dbReference type="AlphaFoldDB" id="A0A7W3JK48"/>
<evidence type="ECO:0000256" key="3">
    <source>
        <dbReference type="ARBA" id="ARBA00022801"/>
    </source>
</evidence>
<keyword evidence="2" id="KW-0479">Metal-binding</keyword>
<evidence type="ECO:0000256" key="6">
    <source>
        <dbReference type="SAM" id="Phobius"/>
    </source>
</evidence>
<keyword evidence="6" id="KW-1133">Transmembrane helix</keyword>
<dbReference type="SUPFAM" id="SSF55486">
    <property type="entry name" value="Metalloproteases ('zincins'), catalytic domain"/>
    <property type="match status" value="1"/>
</dbReference>
<evidence type="ECO:0000256" key="4">
    <source>
        <dbReference type="ARBA" id="ARBA00022833"/>
    </source>
</evidence>
<gene>
    <name evidence="9" type="ORF">FB463_002579</name>
    <name evidence="8" type="ORF">FFA01_15620</name>
</gene>
<dbReference type="Proteomes" id="UP000321154">
    <property type="component" value="Unassembled WGS sequence"/>
</dbReference>
<dbReference type="Proteomes" id="UP000522688">
    <property type="component" value="Unassembled WGS sequence"/>
</dbReference>
<dbReference type="InterPro" id="IPR001818">
    <property type="entry name" value="Pept_M10_metallopeptidase"/>
</dbReference>
<organism evidence="9 11">
    <name type="scientific">Frigoribacterium faeni</name>
    <dbReference type="NCBI Taxonomy" id="145483"/>
    <lineage>
        <taxon>Bacteria</taxon>
        <taxon>Bacillati</taxon>
        <taxon>Actinomycetota</taxon>
        <taxon>Actinomycetes</taxon>
        <taxon>Micrococcales</taxon>
        <taxon>Microbacteriaceae</taxon>
        <taxon>Frigoribacterium</taxon>
    </lineage>
</organism>
<evidence type="ECO:0000259" key="7">
    <source>
        <dbReference type="Pfam" id="PF00413"/>
    </source>
</evidence>
<keyword evidence="1" id="KW-0645">Protease</keyword>
<feature type="transmembrane region" description="Helical" evidence="6">
    <location>
        <begin position="30"/>
        <end position="52"/>
    </location>
</feature>
<keyword evidence="6" id="KW-0812">Transmembrane</keyword>
<dbReference type="InterPro" id="IPR024079">
    <property type="entry name" value="MetalloPept_cat_dom_sf"/>
</dbReference>
<comment type="caution">
    <text evidence="9">The sequence shown here is derived from an EMBL/GenBank/DDBJ whole genome shotgun (WGS) entry which is preliminary data.</text>
</comment>
<reference evidence="8 10" key="1">
    <citation type="submission" date="2019-07" db="EMBL/GenBank/DDBJ databases">
        <title>Whole genome shotgun sequence of Frigoribacterium faeni NBRC 103066.</title>
        <authorList>
            <person name="Hosoyama A."/>
            <person name="Uohara A."/>
            <person name="Ohji S."/>
            <person name="Ichikawa N."/>
        </authorList>
    </citation>
    <scope>NUCLEOTIDE SEQUENCE [LARGE SCALE GENOMIC DNA]</scope>
    <source>
        <strain evidence="8 10">NBRC 103066</strain>
    </source>
</reference>
<protein>
    <recommendedName>
        <fullName evidence="7">Peptidase M10 metallopeptidase domain-containing protein</fullName>
    </recommendedName>
</protein>
<feature type="compositionally biased region" description="Basic and acidic residues" evidence="5">
    <location>
        <begin position="8"/>
        <end position="18"/>
    </location>
</feature>
<reference evidence="9 11" key="2">
    <citation type="submission" date="2020-07" db="EMBL/GenBank/DDBJ databases">
        <title>Sequencing the genomes of 1000 actinobacteria strains.</title>
        <authorList>
            <person name="Klenk H.-P."/>
        </authorList>
    </citation>
    <scope>NUCLEOTIDE SEQUENCE [LARGE SCALE GENOMIC DNA]</scope>
    <source>
        <strain evidence="9 11">DSM 10309</strain>
    </source>
</reference>
<dbReference type="Gene3D" id="3.40.390.10">
    <property type="entry name" value="Collagenase (Catalytic Domain)"/>
    <property type="match status" value="1"/>
</dbReference>
<feature type="region of interest" description="Disordered" evidence="5">
    <location>
        <begin position="147"/>
        <end position="166"/>
    </location>
</feature>
<keyword evidence="6" id="KW-0472">Membrane</keyword>
<proteinExistence type="predicted"/>
<dbReference type="EMBL" id="BJUV01000013">
    <property type="protein sequence ID" value="GEK83253.1"/>
    <property type="molecule type" value="Genomic_DNA"/>
</dbReference>
<keyword evidence="4" id="KW-0862">Zinc</keyword>
<dbReference type="OrthoDB" id="5188902at2"/>
<evidence type="ECO:0000313" key="9">
    <source>
        <dbReference type="EMBL" id="MBA8814313.1"/>
    </source>
</evidence>
<evidence type="ECO:0000256" key="2">
    <source>
        <dbReference type="ARBA" id="ARBA00022723"/>
    </source>
</evidence>
<evidence type="ECO:0000256" key="1">
    <source>
        <dbReference type="ARBA" id="ARBA00022670"/>
    </source>
</evidence>
<dbReference type="RefSeq" id="WP_146854712.1">
    <property type="nucleotide sequence ID" value="NZ_BAAAHR010000007.1"/>
</dbReference>
<keyword evidence="3" id="KW-0378">Hydrolase</keyword>
<dbReference type="GO" id="GO:0004222">
    <property type="term" value="F:metalloendopeptidase activity"/>
    <property type="evidence" value="ECO:0007669"/>
    <property type="project" value="InterPro"/>
</dbReference>
<feature type="region of interest" description="Disordered" evidence="5">
    <location>
        <begin position="1"/>
        <end position="21"/>
    </location>
</feature>
<sequence length="355" mass="35934">MTTSATEPRSDVDGDRRTASSAQVRSGRRLVAGAATLLLLVTAGVVGGGQVAQAAGTVACSATGAIDASRTAALRSDCAYDDLAVTVGTGRTVPVPDPGTTLAIGVVMAAGADELPEVSITRDDAGRVAVAVGEKIYGDPTAAQSLTADTSAPAAPQATPGCGSTTAYSKSSSTWPGALSWYLNGTSQPHPTAASTSVRWGAYSMASKYTRCGYQIKTRATSNYVGTTRYAVGVTTSGGCSTNSDGRNTVGYKALPAGVLGLTCVLYTPARAIEADIAFTTKESFYVWSGTGACKPGQYDLRTTAAHEFGHALGLGHTGANSGQIMQPSIGSCDFSTRLKGSGDAAAMAKLYPLG</sequence>
<keyword evidence="10" id="KW-1185">Reference proteome</keyword>
<dbReference type="GO" id="GO:0031012">
    <property type="term" value="C:extracellular matrix"/>
    <property type="evidence" value="ECO:0007669"/>
    <property type="project" value="InterPro"/>
</dbReference>
<dbReference type="GO" id="GO:0006508">
    <property type="term" value="P:proteolysis"/>
    <property type="evidence" value="ECO:0007669"/>
    <property type="project" value="UniProtKB-KW"/>
</dbReference>
<evidence type="ECO:0000313" key="8">
    <source>
        <dbReference type="EMBL" id="GEK83253.1"/>
    </source>
</evidence>
<accession>A0A7W3JK48</accession>
<dbReference type="Pfam" id="PF00413">
    <property type="entry name" value="Peptidase_M10"/>
    <property type="match status" value="1"/>
</dbReference>
<name>A0A7W3JK48_9MICO</name>
<evidence type="ECO:0000256" key="5">
    <source>
        <dbReference type="SAM" id="MobiDB-lite"/>
    </source>
</evidence>
<dbReference type="EMBL" id="JACGWW010000003">
    <property type="protein sequence ID" value="MBA8814313.1"/>
    <property type="molecule type" value="Genomic_DNA"/>
</dbReference>
<feature type="domain" description="Peptidase M10 metallopeptidase" evidence="7">
    <location>
        <begin position="267"/>
        <end position="352"/>
    </location>
</feature>
<evidence type="ECO:0000313" key="10">
    <source>
        <dbReference type="Proteomes" id="UP000321154"/>
    </source>
</evidence>